<reference evidence="1" key="1">
    <citation type="submission" date="2025-08" db="UniProtKB">
        <authorList>
            <consortium name="Ensembl"/>
        </authorList>
    </citation>
    <scope>IDENTIFICATION</scope>
</reference>
<dbReference type="Ensembl" id="ENSPMGT00000026195.1">
    <property type="protein sequence ID" value="ENSPMGP00000024587.1"/>
    <property type="gene ID" value="ENSPMGG00000019891.1"/>
</dbReference>
<proteinExistence type="predicted"/>
<reference evidence="1" key="2">
    <citation type="submission" date="2025-09" db="UniProtKB">
        <authorList>
            <consortium name="Ensembl"/>
        </authorList>
    </citation>
    <scope>IDENTIFICATION</scope>
</reference>
<organism evidence="1 2">
    <name type="scientific">Periophthalmus magnuspinnatus</name>
    <dbReference type="NCBI Taxonomy" id="409849"/>
    <lineage>
        <taxon>Eukaryota</taxon>
        <taxon>Metazoa</taxon>
        <taxon>Chordata</taxon>
        <taxon>Craniata</taxon>
        <taxon>Vertebrata</taxon>
        <taxon>Euteleostomi</taxon>
        <taxon>Actinopterygii</taxon>
        <taxon>Neopterygii</taxon>
        <taxon>Teleostei</taxon>
        <taxon>Neoteleostei</taxon>
        <taxon>Acanthomorphata</taxon>
        <taxon>Gobiaria</taxon>
        <taxon>Gobiiformes</taxon>
        <taxon>Gobioidei</taxon>
        <taxon>Gobiidae</taxon>
        <taxon>Oxudercinae</taxon>
        <taxon>Periophthalmus</taxon>
    </lineage>
</organism>
<protein>
    <submittedName>
        <fullName evidence="1">Uncharacterized protein</fullName>
    </submittedName>
</protein>
<dbReference type="AlphaFoldDB" id="A0A3B4B4N0"/>
<evidence type="ECO:0000313" key="2">
    <source>
        <dbReference type="Proteomes" id="UP000261520"/>
    </source>
</evidence>
<keyword evidence="2" id="KW-1185">Reference proteome</keyword>
<name>A0A3B4B4N0_9GOBI</name>
<evidence type="ECO:0000313" key="1">
    <source>
        <dbReference type="Ensembl" id="ENSPMGP00000024587.1"/>
    </source>
</evidence>
<dbReference type="Proteomes" id="UP000261520">
    <property type="component" value="Unplaced"/>
</dbReference>
<accession>A0A3B4B4N0</accession>
<sequence length="85" mass="9333">FLILVVDYVIDSLVHSVPFYCSKKPKNALLLKQPFDVALCENEFDTPDVIPQCSISKPGGSVWGVGSLLYSLFAELSANMCVCTF</sequence>